<dbReference type="EMBL" id="JAAMPI010000608">
    <property type="protein sequence ID" value="KAF4629951.1"/>
    <property type="molecule type" value="Genomic_DNA"/>
</dbReference>
<dbReference type="PANTHER" id="PTHR20923:SF1">
    <property type="entry name" value="G PATCH DOMAIN AND ANKYRIN REPEAT-CONTAINING PROTEIN 1"/>
    <property type="match status" value="1"/>
</dbReference>
<dbReference type="InterPro" id="IPR039146">
    <property type="entry name" value="GPANK1"/>
</dbReference>
<keyword evidence="4" id="KW-1185">Reference proteome</keyword>
<feature type="region of interest" description="Disordered" evidence="1">
    <location>
        <begin position="210"/>
        <end position="242"/>
    </location>
</feature>
<evidence type="ECO:0000256" key="1">
    <source>
        <dbReference type="SAM" id="MobiDB-lite"/>
    </source>
</evidence>
<evidence type="ECO:0000259" key="2">
    <source>
        <dbReference type="PROSITE" id="PS50174"/>
    </source>
</evidence>
<name>A0A8H4W1B3_9HELO</name>
<accession>A0A8H4W1B3</accession>
<feature type="region of interest" description="Disordered" evidence="1">
    <location>
        <begin position="63"/>
        <end position="96"/>
    </location>
</feature>
<dbReference type="OrthoDB" id="20282at2759"/>
<evidence type="ECO:0000313" key="4">
    <source>
        <dbReference type="Proteomes" id="UP000566819"/>
    </source>
</evidence>
<reference evidence="3 4" key="1">
    <citation type="submission" date="2020-03" db="EMBL/GenBank/DDBJ databases">
        <title>Draft Genome Sequence of Cudoniella acicularis.</title>
        <authorList>
            <person name="Buettner E."/>
            <person name="Kellner H."/>
        </authorList>
    </citation>
    <scope>NUCLEOTIDE SEQUENCE [LARGE SCALE GENOMIC DNA]</scope>
    <source>
        <strain evidence="3 4">DSM 108380</strain>
    </source>
</reference>
<dbReference type="Pfam" id="PF01585">
    <property type="entry name" value="G-patch"/>
    <property type="match status" value="1"/>
</dbReference>
<evidence type="ECO:0000313" key="3">
    <source>
        <dbReference type="EMBL" id="KAF4629951.1"/>
    </source>
</evidence>
<dbReference type="InterPro" id="IPR000467">
    <property type="entry name" value="G_patch_dom"/>
</dbReference>
<feature type="compositionally biased region" description="Polar residues" evidence="1">
    <location>
        <begin position="65"/>
        <end position="78"/>
    </location>
</feature>
<dbReference type="PANTHER" id="PTHR20923">
    <property type="entry name" value="BAT4 PROTEIN-RELATED"/>
    <property type="match status" value="1"/>
</dbReference>
<organism evidence="3 4">
    <name type="scientific">Cudoniella acicularis</name>
    <dbReference type="NCBI Taxonomy" id="354080"/>
    <lineage>
        <taxon>Eukaryota</taxon>
        <taxon>Fungi</taxon>
        <taxon>Dikarya</taxon>
        <taxon>Ascomycota</taxon>
        <taxon>Pezizomycotina</taxon>
        <taxon>Leotiomycetes</taxon>
        <taxon>Helotiales</taxon>
        <taxon>Tricladiaceae</taxon>
        <taxon>Cudoniella</taxon>
    </lineage>
</organism>
<dbReference type="PROSITE" id="PS50174">
    <property type="entry name" value="G_PATCH"/>
    <property type="match status" value="1"/>
</dbReference>
<comment type="caution">
    <text evidence="3">The sequence shown here is derived from an EMBL/GenBank/DDBJ whole genome shotgun (WGS) entry which is preliminary data.</text>
</comment>
<dbReference type="Proteomes" id="UP000566819">
    <property type="component" value="Unassembled WGS sequence"/>
</dbReference>
<dbReference type="AlphaFoldDB" id="A0A8H4W1B3"/>
<feature type="compositionally biased region" description="Basic and acidic residues" evidence="1">
    <location>
        <begin position="233"/>
        <end position="242"/>
    </location>
</feature>
<protein>
    <recommendedName>
        <fullName evidence="2">G-patch domain-containing protein</fullName>
    </recommendedName>
</protein>
<dbReference type="SMART" id="SM00443">
    <property type="entry name" value="G_patch"/>
    <property type="match status" value="1"/>
</dbReference>
<feature type="domain" description="G-patch" evidence="2">
    <location>
        <begin position="164"/>
        <end position="212"/>
    </location>
</feature>
<sequence>MSMSDDDTYEIPLQDQRVFGAGIKRKRVHFVSAASTSNASSVATTSKSAKAISDLYLKLVLPESPTGTEDSTLSQPPSTGVGPSESLDGQPFLSSSPSPSQVCEICSLPLSSLPAHNPTTVPLNGSDNIDPFNTRPPLEVRPHEASLAHQVCLQHSHPPSHLDRKRKGLTILSNYGFDPDAQQGLGPSGQGIQYPIKAKPKDDKLGIGVVLPKEGDRRKKKKPEKLDAGQVKRMHEKDKRKTERLREIFYQNEDVDRYLGKG</sequence>
<gene>
    <name evidence="3" type="ORF">G7Y89_g8188</name>
</gene>
<dbReference type="GO" id="GO:0003676">
    <property type="term" value="F:nucleic acid binding"/>
    <property type="evidence" value="ECO:0007669"/>
    <property type="project" value="InterPro"/>
</dbReference>
<proteinExistence type="predicted"/>